<evidence type="ECO:0000313" key="2">
    <source>
        <dbReference type="EMBL" id="MBB3112906.1"/>
    </source>
</evidence>
<dbReference type="InterPro" id="IPR027387">
    <property type="entry name" value="Cytb/b6-like_sf"/>
</dbReference>
<comment type="caution">
    <text evidence="2">The sequence shown here is derived from an EMBL/GenBank/DDBJ whole genome shotgun (WGS) entry which is preliminary data.</text>
</comment>
<evidence type="ECO:0000313" key="3">
    <source>
        <dbReference type="Proteomes" id="UP000570361"/>
    </source>
</evidence>
<dbReference type="InterPro" id="IPR016174">
    <property type="entry name" value="Di-haem_cyt_TM"/>
</dbReference>
<dbReference type="SUPFAM" id="SSF81342">
    <property type="entry name" value="Transmembrane di-heme cytochromes"/>
    <property type="match status" value="1"/>
</dbReference>
<dbReference type="AlphaFoldDB" id="A0A7W5B2W9"/>
<feature type="transmembrane region" description="Helical" evidence="1">
    <location>
        <begin position="12"/>
        <end position="31"/>
    </location>
</feature>
<keyword evidence="1" id="KW-1133">Transmembrane helix</keyword>
<protein>
    <submittedName>
        <fullName evidence="2">Menaquinol-cytochrome c reductase cytochrome b subunit</fullName>
    </submittedName>
</protein>
<dbReference type="Gene3D" id="1.20.810.10">
    <property type="entry name" value="Cytochrome Bc1 Complex, Chain C"/>
    <property type="match status" value="1"/>
</dbReference>
<keyword evidence="1" id="KW-0472">Membrane</keyword>
<reference evidence="2 3" key="1">
    <citation type="submission" date="2020-08" db="EMBL/GenBank/DDBJ databases">
        <title>Genomic Encyclopedia of Type Strains, Phase III (KMG-III): the genomes of soil and plant-associated and newly described type strains.</title>
        <authorList>
            <person name="Whitman W."/>
        </authorList>
    </citation>
    <scope>NUCLEOTIDE SEQUENCE [LARGE SCALE GENOMIC DNA]</scope>
    <source>
        <strain evidence="2 3">CECT 5862</strain>
    </source>
</reference>
<accession>A0A7W5B2W9</accession>
<dbReference type="RefSeq" id="WP_183603015.1">
    <property type="nucleotide sequence ID" value="NZ_JACHXK010000015.1"/>
</dbReference>
<sequence>MAKRIAIESIVFALVALLLMTVGNILLGMYMTTNYVPDMMNAYESVDYLQHKVSIGGTMQFTLLHKAIAFALLMLVYAGVRLLTAKVLFKDKQH</sequence>
<organism evidence="2 3">
    <name type="scientific">Paenibacillus phyllosphaerae</name>
    <dbReference type="NCBI Taxonomy" id="274593"/>
    <lineage>
        <taxon>Bacteria</taxon>
        <taxon>Bacillati</taxon>
        <taxon>Bacillota</taxon>
        <taxon>Bacilli</taxon>
        <taxon>Bacillales</taxon>
        <taxon>Paenibacillaceae</taxon>
        <taxon>Paenibacillus</taxon>
    </lineage>
</organism>
<dbReference type="Proteomes" id="UP000570361">
    <property type="component" value="Unassembled WGS sequence"/>
</dbReference>
<keyword evidence="3" id="KW-1185">Reference proteome</keyword>
<evidence type="ECO:0000256" key="1">
    <source>
        <dbReference type="SAM" id="Phobius"/>
    </source>
</evidence>
<keyword evidence="1" id="KW-0812">Transmembrane</keyword>
<dbReference type="GO" id="GO:0016020">
    <property type="term" value="C:membrane"/>
    <property type="evidence" value="ECO:0007669"/>
    <property type="project" value="InterPro"/>
</dbReference>
<dbReference type="GO" id="GO:0022904">
    <property type="term" value="P:respiratory electron transport chain"/>
    <property type="evidence" value="ECO:0007669"/>
    <property type="project" value="InterPro"/>
</dbReference>
<proteinExistence type="predicted"/>
<name>A0A7W5B2W9_9BACL</name>
<dbReference type="EMBL" id="JACHXK010000015">
    <property type="protein sequence ID" value="MBB3112906.1"/>
    <property type="molecule type" value="Genomic_DNA"/>
</dbReference>
<gene>
    <name evidence="2" type="ORF">FHS18_005008</name>
</gene>
<feature type="transmembrane region" description="Helical" evidence="1">
    <location>
        <begin position="67"/>
        <end position="89"/>
    </location>
</feature>